<gene>
    <name evidence="3" type="ORF">IAB80_10120</name>
</gene>
<dbReference type="CDD" id="cd09083">
    <property type="entry name" value="EEP-1"/>
    <property type="match status" value="1"/>
</dbReference>
<evidence type="ECO:0000256" key="1">
    <source>
        <dbReference type="SAM" id="SignalP"/>
    </source>
</evidence>
<proteinExistence type="predicted"/>
<name>A0A9D9NMT1_9BACT</name>
<dbReference type="Gene3D" id="3.60.10.10">
    <property type="entry name" value="Endonuclease/exonuclease/phosphatase"/>
    <property type="match status" value="1"/>
</dbReference>
<feature type="chain" id="PRO_5039281016" evidence="1">
    <location>
        <begin position="23"/>
        <end position="281"/>
    </location>
</feature>
<reference evidence="3" key="1">
    <citation type="submission" date="2020-10" db="EMBL/GenBank/DDBJ databases">
        <authorList>
            <person name="Gilroy R."/>
        </authorList>
    </citation>
    <scope>NUCLEOTIDE SEQUENCE</scope>
    <source>
        <strain evidence="3">2478</strain>
    </source>
</reference>
<dbReference type="SUPFAM" id="SSF56219">
    <property type="entry name" value="DNase I-like"/>
    <property type="match status" value="1"/>
</dbReference>
<dbReference type="EMBL" id="JADILZ010000097">
    <property type="protein sequence ID" value="MBO8479225.1"/>
    <property type="molecule type" value="Genomic_DNA"/>
</dbReference>
<dbReference type="InterPro" id="IPR005135">
    <property type="entry name" value="Endo/exonuclease/phosphatase"/>
</dbReference>
<feature type="domain" description="Endonuclease/exonuclease/phosphatase" evidence="2">
    <location>
        <begin position="34"/>
        <end position="272"/>
    </location>
</feature>
<dbReference type="AlphaFoldDB" id="A0A9D9NMT1"/>
<sequence>MKKVLAFVLAIFPALFFSVSEARPHSGNKSLTVMSYNIRYGSAEDGPNSWDIRKPATVSMIKDQAPDVMGVQEAFSFQIAYILEKCPDYGCVGISRLDPKDAEHPVVFYDKTTVELLDWGNFWLSETPDRVSFGWDAACERNATWALMRHRKSGREFYFVNTHLDHVGETARAEGLKMVLARIGEMNGKGLPVVLTGDFNTTADDPALDVLDGKMLDARYSAVKSSDALTTYNGWGNSSTAIDYIFFNGFRRCLTYKTIQKQYDNAEFISDHYPIKAVLTF</sequence>
<keyword evidence="3" id="KW-0378">Hydrolase</keyword>
<evidence type="ECO:0000313" key="4">
    <source>
        <dbReference type="Proteomes" id="UP000823771"/>
    </source>
</evidence>
<organism evidence="3 4">
    <name type="scientific">Candidatus Cryptobacteroides excrementipullorum</name>
    <dbReference type="NCBI Taxonomy" id="2840761"/>
    <lineage>
        <taxon>Bacteria</taxon>
        <taxon>Pseudomonadati</taxon>
        <taxon>Bacteroidota</taxon>
        <taxon>Bacteroidia</taxon>
        <taxon>Bacteroidales</taxon>
        <taxon>Candidatus Cryptobacteroides</taxon>
    </lineage>
</organism>
<dbReference type="Proteomes" id="UP000823771">
    <property type="component" value="Unassembled WGS sequence"/>
</dbReference>
<protein>
    <submittedName>
        <fullName evidence="3">Endonuclease/exonuclease/phosphatase family protein</fullName>
    </submittedName>
</protein>
<comment type="caution">
    <text evidence="3">The sequence shown here is derived from an EMBL/GenBank/DDBJ whole genome shotgun (WGS) entry which is preliminary data.</text>
</comment>
<dbReference type="Pfam" id="PF03372">
    <property type="entry name" value="Exo_endo_phos"/>
    <property type="match status" value="1"/>
</dbReference>
<dbReference type="GO" id="GO:0000175">
    <property type="term" value="F:3'-5'-RNA exonuclease activity"/>
    <property type="evidence" value="ECO:0007669"/>
    <property type="project" value="TreeGrafter"/>
</dbReference>
<keyword evidence="3" id="KW-0540">Nuclease</keyword>
<dbReference type="InterPro" id="IPR050410">
    <property type="entry name" value="CCR4/nocturin_mRNA_transcr"/>
</dbReference>
<evidence type="ECO:0000313" key="3">
    <source>
        <dbReference type="EMBL" id="MBO8479225.1"/>
    </source>
</evidence>
<reference evidence="3" key="2">
    <citation type="journal article" date="2021" name="PeerJ">
        <title>Extensive microbial diversity within the chicken gut microbiome revealed by metagenomics and culture.</title>
        <authorList>
            <person name="Gilroy R."/>
            <person name="Ravi A."/>
            <person name="Getino M."/>
            <person name="Pursley I."/>
            <person name="Horton D.L."/>
            <person name="Alikhan N.F."/>
            <person name="Baker D."/>
            <person name="Gharbi K."/>
            <person name="Hall N."/>
            <person name="Watson M."/>
            <person name="Adriaenssens E.M."/>
            <person name="Foster-Nyarko E."/>
            <person name="Jarju S."/>
            <person name="Secka A."/>
            <person name="Antonio M."/>
            <person name="Oren A."/>
            <person name="Chaudhuri R.R."/>
            <person name="La Ragione R."/>
            <person name="Hildebrand F."/>
            <person name="Pallen M.J."/>
        </authorList>
    </citation>
    <scope>NUCLEOTIDE SEQUENCE</scope>
    <source>
        <strain evidence="3">2478</strain>
    </source>
</reference>
<evidence type="ECO:0000259" key="2">
    <source>
        <dbReference type="Pfam" id="PF03372"/>
    </source>
</evidence>
<dbReference type="PANTHER" id="PTHR12121">
    <property type="entry name" value="CARBON CATABOLITE REPRESSOR PROTEIN 4"/>
    <property type="match status" value="1"/>
</dbReference>
<dbReference type="GO" id="GO:0004519">
    <property type="term" value="F:endonuclease activity"/>
    <property type="evidence" value="ECO:0007669"/>
    <property type="project" value="UniProtKB-KW"/>
</dbReference>
<keyword evidence="1" id="KW-0732">Signal</keyword>
<dbReference type="PANTHER" id="PTHR12121:SF36">
    <property type="entry name" value="ENDONUCLEASE_EXONUCLEASE_PHOSPHATASE DOMAIN-CONTAINING PROTEIN"/>
    <property type="match status" value="1"/>
</dbReference>
<accession>A0A9D9NMT1</accession>
<feature type="signal peptide" evidence="1">
    <location>
        <begin position="1"/>
        <end position="22"/>
    </location>
</feature>
<dbReference type="InterPro" id="IPR036691">
    <property type="entry name" value="Endo/exonu/phosph_ase_sf"/>
</dbReference>
<keyword evidence="3" id="KW-0255">Endonuclease</keyword>